<comment type="caution">
    <text evidence="2">The sequence shown here is derived from an EMBL/GenBank/DDBJ whole genome shotgun (WGS) entry which is preliminary data.</text>
</comment>
<feature type="compositionally biased region" description="Basic and acidic residues" evidence="1">
    <location>
        <begin position="97"/>
        <end position="112"/>
    </location>
</feature>
<evidence type="ECO:0000256" key="1">
    <source>
        <dbReference type="SAM" id="MobiDB-lite"/>
    </source>
</evidence>
<gene>
    <name evidence="2" type="ORF">PLEPLA_LOCUS8847</name>
</gene>
<sequence length="112" mass="12605">MQSADIGFLQMNPATPSSPLSSHSPRGPDSSLPTPHPELLQPPHFISALSLHQGRNHQPESHSQKQTNSANFTEHCHSERERGEEMPEIEAQSHGPMDLKEKPKREMWRQGQ</sequence>
<dbReference type="AlphaFoldDB" id="A0A9N7TY67"/>
<dbReference type="Proteomes" id="UP001153269">
    <property type="component" value="Unassembled WGS sequence"/>
</dbReference>
<keyword evidence="3" id="KW-1185">Reference proteome</keyword>
<protein>
    <submittedName>
        <fullName evidence="2">Uncharacterized protein</fullName>
    </submittedName>
</protein>
<feature type="compositionally biased region" description="Polar residues" evidence="1">
    <location>
        <begin position="12"/>
        <end position="24"/>
    </location>
</feature>
<reference evidence="2" key="1">
    <citation type="submission" date="2020-03" db="EMBL/GenBank/DDBJ databases">
        <authorList>
            <person name="Weist P."/>
        </authorList>
    </citation>
    <scope>NUCLEOTIDE SEQUENCE</scope>
</reference>
<dbReference type="EMBL" id="CADEAL010000495">
    <property type="protein sequence ID" value="CAB1420967.1"/>
    <property type="molecule type" value="Genomic_DNA"/>
</dbReference>
<accession>A0A9N7TY67</accession>
<organism evidence="2 3">
    <name type="scientific">Pleuronectes platessa</name>
    <name type="common">European plaice</name>
    <dbReference type="NCBI Taxonomy" id="8262"/>
    <lineage>
        <taxon>Eukaryota</taxon>
        <taxon>Metazoa</taxon>
        <taxon>Chordata</taxon>
        <taxon>Craniata</taxon>
        <taxon>Vertebrata</taxon>
        <taxon>Euteleostomi</taxon>
        <taxon>Actinopterygii</taxon>
        <taxon>Neopterygii</taxon>
        <taxon>Teleostei</taxon>
        <taxon>Neoteleostei</taxon>
        <taxon>Acanthomorphata</taxon>
        <taxon>Carangaria</taxon>
        <taxon>Pleuronectiformes</taxon>
        <taxon>Pleuronectoidei</taxon>
        <taxon>Pleuronectidae</taxon>
        <taxon>Pleuronectes</taxon>
    </lineage>
</organism>
<feature type="region of interest" description="Disordered" evidence="1">
    <location>
        <begin position="1"/>
        <end position="112"/>
    </location>
</feature>
<feature type="compositionally biased region" description="Basic and acidic residues" evidence="1">
    <location>
        <begin position="74"/>
        <end position="85"/>
    </location>
</feature>
<name>A0A9N7TY67_PLEPL</name>
<evidence type="ECO:0000313" key="3">
    <source>
        <dbReference type="Proteomes" id="UP001153269"/>
    </source>
</evidence>
<evidence type="ECO:0000313" key="2">
    <source>
        <dbReference type="EMBL" id="CAB1420967.1"/>
    </source>
</evidence>
<proteinExistence type="predicted"/>